<dbReference type="PANTHER" id="PTHR11360:SF318">
    <property type="entry name" value="MONOCARBOXYLATE TRANSPORTER 12"/>
    <property type="match status" value="1"/>
</dbReference>
<feature type="transmembrane region" description="Helical" evidence="10">
    <location>
        <begin position="60"/>
        <end position="81"/>
    </location>
</feature>
<feature type="transmembrane region" description="Helical" evidence="10">
    <location>
        <begin position="292"/>
        <end position="313"/>
    </location>
</feature>
<feature type="transmembrane region" description="Helical" evidence="10">
    <location>
        <begin position="413"/>
        <end position="434"/>
    </location>
</feature>
<evidence type="ECO:0000256" key="8">
    <source>
        <dbReference type="ARBA" id="ARBA00036771"/>
    </source>
</evidence>
<keyword evidence="5 10" id="KW-1133">Transmembrane helix</keyword>
<dbReference type="EMBL" id="CATNWA010002574">
    <property type="protein sequence ID" value="CAI9543239.1"/>
    <property type="molecule type" value="Genomic_DNA"/>
</dbReference>
<comment type="catalytic activity">
    <reaction evidence="7">
        <text>creatine(in) = creatine(out)</text>
        <dbReference type="Rhea" id="RHEA:73043"/>
        <dbReference type="ChEBI" id="CHEBI:57947"/>
    </reaction>
</comment>
<evidence type="ECO:0000256" key="6">
    <source>
        <dbReference type="ARBA" id="ARBA00023136"/>
    </source>
</evidence>
<comment type="caution">
    <text evidence="12">The sequence shown here is derived from an EMBL/GenBank/DDBJ whole genome shotgun (WGS) entry which is preliminary data.</text>
</comment>
<dbReference type="PANTHER" id="PTHR11360">
    <property type="entry name" value="MONOCARBOXYLATE TRANSPORTER"/>
    <property type="match status" value="1"/>
</dbReference>
<dbReference type="InterPro" id="IPR011701">
    <property type="entry name" value="MFS"/>
</dbReference>
<evidence type="ECO:0000313" key="12">
    <source>
        <dbReference type="EMBL" id="CAI9543239.1"/>
    </source>
</evidence>
<organism evidence="12 13">
    <name type="scientific">Staurois parvus</name>
    <dbReference type="NCBI Taxonomy" id="386267"/>
    <lineage>
        <taxon>Eukaryota</taxon>
        <taxon>Metazoa</taxon>
        <taxon>Chordata</taxon>
        <taxon>Craniata</taxon>
        <taxon>Vertebrata</taxon>
        <taxon>Euteleostomi</taxon>
        <taxon>Amphibia</taxon>
        <taxon>Batrachia</taxon>
        <taxon>Anura</taxon>
        <taxon>Neobatrachia</taxon>
        <taxon>Ranoidea</taxon>
        <taxon>Ranidae</taxon>
        <taxon>Staurois</taxon>
    </lineage>
</organism>
<feature type="transmembrane region" description="Helical" evidence="10">
    <location>
        <begin position="325"/>
        <end position="344"/>
    </location>
</feature>
<dbReference type="InterPro" id="IPR020846">
    <property type="entry name" value="MFS_dom"/>
</dbReference>
<evidence type="ECO:0000256" key="1">
    <source>
        <dbReference type="ARBA" id="ARBA00004554"/>
    </source>
</evidence>
<feature type="transmembrane region" description="Helical" evidence="10">
    <location>
        <begin position="112"/>
        <end position="133"/>
    </location>
</feature>
<evidence type="ECO:0000256" key="5">
    <source>
        <dbReference type="ARBA" id="ARBA00022989"/>
    </source>
</evidence>
<feature type="domain" description="Major facilitator superfamily (MFS) profile" evidence="11">
    <location>
        <begin position="19"/>
        <end position="439"/>
    </location>
</feature>
<comment type="similarity">
    <text evidence="2">Belongs to the major facilitator superfamily. Monocarboxylate porter (TC 2.A.1.13) family.</text>
</comment>
<accession>A0ABN9B6Q2</accession>
<comment type="subcellular location">
    <subcellularLocation>
        <location evidence="1">Basolateral cell membrane</location>
        <topology evidence="1">Multi-pass membrane protein</topology>
    </subcellularLocation>
</comment>
<feature type="transmembrane region" description="Helical" evidence="10">
    <location>
        <begin position="384"/>
        <end position="407"/>
    </location>
</feature>
<keyword evidence="6 10" id="KW-0472">Membrane</keyword>
<evidence type="ECO:0000256" key="9">
    <source>
        <dbReference type="ARBA" id="ARBA00037605"/>
    </source>
</evidence>
<dbReference type="Proteomes" id="UP001162483">
    <property type="component" value="Unassembled WGS sequence"/>
</dbReference>
<evidence type="ECO:0000256" key="10">
    <source>
        <dbReference type="SAM" id="Phobius"/>
    </source>
</evidence>
<sequence length="475" mass="51575">MAAMMKKKSLHTTPPDGGWGWMIVIGCFLVTVCTRAVTRCISIFFVEFQLYFGQDYSRTAWIHSIVDCATMLCAPLGSYVSNHVSCQVGIILGGILASTGLVLSSFATSLEYLYLTLGVLTGLGFALCYSPAIAMVGKYFDKRKALAYGIAMSGSGIGTFILAPVVQMLIEQFSWRGALLILGGFVANLCVCGALMRPINLREDFAHSSLKQEHSPNESNSSTNPSTKCSPLSQDCSHKSLCYCSQKEYSFLLKPNFIVLAVSFLFLAYGCSPPFVYLVPYALSVGVSNQQAAFLMSILGVIDIVGNITFGWLTDRRVLKKHRYACYIIAVALDGLSCLFLPILNCFQSLIPFSVTFGYFDGAYVALIPVVTGDVVGTTHLSSALGVVFFLHAVPYLVSPPISGWLVDTTGNYTAAFLLSGFSMIFCAVLLVFVKLIKRIKSKGFIQSVPTSETKQEICTNGDLSCPATEEHKEV</sequence>
<feature type="transmembrane region" description="Helical" evidence="10">
    <location>
        <begin position="257"/>
        <end position="280"/>
    </location>
</feature>
<comment type="catalytic activity">
    <reaction evidence="8">
        <text>guanidinoacetate(in) = guanidinoacetate(out)</text>
        <dbReference type="Rhea" id="RHEA:73047"/>
        <dbReference type="ChEBI" id="CHEBI:57742"/>
    </reaction>
</comment>
<dbReference type="Gene3D" id="1.20.1250.20">
    <property type="entry name" value="MFS general substrate transporter like domains"/>
    <property type="match status" value="2"/>
</dbReference>
<comment type="function">
    <text evidence="9">Functions as a transporter for creatine and as well for its precursor guanidinoacetate. Transport of creatine and GAA is independent of resting membrane potential and extracellular Na(+), Cl(-), or pH. Contributes to the process of creatine biosynthesis and distribution.</text>
</comment>
<dbReference type="InterPro" id="IPR036259">
    <property type="entry name" value="MFS_trans_sf"/>
</dbReference>
<feature type="transmembrane region" description="Helical" evidence="10">
    <location>
        <begin position="88"/>
        <end position="106"/>
    </location>
</feature>
<dbReference type="PROSITE" id="PS51257">
    <property type="entry name" value="PROKAR_LIPOPROTEIN"/>
    <property type="match status" value="1"/>
</dbReference>
<feature type="transmembrane region" description="Helical" evidence="10">
    <location>
        <begin position="145"/>
        <end position="166"/>
    </location>
</feature>
<proteinExistence type="inferred from homology"/>
<keyword evidence="3" id="KW-1003">Cell membrane</keyword>
<feature type="transmembrane region" description="Helical" evidence="10">
    <location>
        <begin position="21"/>
        <end position="48"/>
    </location>
</feature>
<evidence type="ECO:0000259" key="11">
    <source>
        <dbReference type="PROSITE" id="PS50850"/>
    </source>
</evidence>
<name>A0ABN9B6Q2_9NEOB</name>
<evidence type="ECO:0000256" key="4">
    <source>
        <dbReference type="ARBA" id="ARBA00022692"/>
    </source>
</evidence>
<dbReference type="Pfam" id="PF07690">
    <property type="entry name" value="MFS_1"/>
    <property type="match status" value="1"/>
</dbReference>
<feature type="transmembrane region" description="Helical" evidence="10">
    <location>
        <begin position="350"/>
        <end position="372"/>
    </location>
</feature>
<dbReference type="SUPFAM" id="SSF103473">
    <property type="entry name" value="MFS general substrate transporter"/>
    <property type="match status" value="1"/>
</dbReference>
<dbReference type="InterPro" id="IPR050327">
    <property type="entry name" value="Proton-linked_MCT"/>
</dbReference>
<gene>
    <name evidence="12" type="ORF">SPARVUS_LOCUS2247259</name>
</gene>
<evidence type="ECO:0000313" key="13">
    <source>
        <dbReference type="Proteomes" id="UP001162483"/>
    </source>
</evidence>
<dbReference type="CDD" id="cd17424">
    <property type="entry name" value="MFS_MCT12"/>
    <property type="match status" value="1"/>
</dbReference>
<keyword evidence="13" id="KW-1185">Reference proteome</keyword>
<evidence type="ECO:0000256" key="3">
    <source>
        <dbReference type="ARBA" id="ARBA00022475"/>
    </source>
</evidence>
<reference evidence="12" key="1">
    <citation type="submission" date="2023-05" db="EMBL/GenBank/DDBJ databases">
        <authorList>
            <person name="Stuckert A."/>
        </authorList>
    </citation>
    <scope>NUCLEOTIDE SEQUENCE</scope>
</reference>
<dbReference type="PROSITE" id="PS50850">
    <property type="entry name" value="MFS"/>
    <property type="match status" value="1"/>
</dbReference>
<protein>
    <recommendedName>
        <fullName evidence="11">Major facilitator superfamily (MFS) profile domain-containing protein</fullName>
    </recommendedName>
</protein>
<evidence type="ECO:0000256" key="7">
    <source>
        <dbReference type="ARBA" id="ARBA00036521"/>
    </source>
</evidence>
<keyword evidence="4 10" id="KW-0812">Transmembrane</keyword>
<feature type="transmembrane region" description="Helical" evidence="10">
    <location>
        <begin position="178"/>
        <end position="196"/>
    </location>
</feature>
<evidence type="ECO:0000256" key="2">
    <source>
        <dbReference type="ARBA" id="ARBA00006727"/>
    </source>
</evidence>